<proteinExistence type="inferred from homology"/>
<evidence type="ECO:0000313" key="4">
    <source>
        <dbReference type="Proteomes" id="UP000694888"/>
    </source>
</evidence>
<keyword evidence="4" id="KW-1185">Reference proteome</keyword>
<comment type="similarity">
    <text evidence="1">Belongs to the small GTPase superfamily. RGK family.</text>
</comment>
<feature type="compositionally biased region" description="Low complexity" evidence="3">
    <location>
        <begin position="102"/>
        <end position="134"/>
    </location>
</feature>
<organism evidence="4 5">
    <name type="scientific">Aplysia californica</name>
    <name type="common">California sea hare</name>
    <dbReference type="NCBI Taxonomy" id="6500"/>
    <lineage>
        <taxon>Eukaryota</taxon>
        <taxon>Metazoa</taxon>
        <taxon>Spiralia</taxon>
        <taxon>Lophotrochozoa</taxon>
        <taxon>Mollusca</taxon>
        <taxon>Gastropoda</taxon>
        <taxon>Heterobranchia</taxon>
        <taxon>Euthyneura</taxon>
        <taxon>Tectipleura</taxon>
        <taxon>Aplysiida</taxon>
        <taxon>Aplysioidea</taxon>
        <taxon>Aplysiidae</taxon>
        <taxon>Aplysia</taxon>
    </lineage>
</organism>
<dbReference type="PROSITE" id="PS51421">
    <property type="entry name" value="RAS"/>
    <property type="match status" value="1"/>
</dbReference>
<evidence type="ECO:0000313" key="5">
    <source>
        <dbReference type="RefSeq" id="XP_012946894.1"/>
    </source>
</evidence>
<name>A0ABM1AFY8_APLCA</name>
<keyword evidence="2" id="KW-0597">Phosphoprotein</keyword>
<feature type="compositionally biased region" description="Low complexity" evidence="3">
    <location>
        <begin position="22"/>
        <end position="32"/>
    </location>
</feature>
<dbReference type="InterPro" id="IPR027417">
    <property type="entry name" value="P-loop_NTPase"/>
</dbReference>
<dbReference type="Pfam" id="PF00071">
    <property type="entry name" value="Ras"/>
    <property type="match status" value="1"/>
</dbReference>
<dbReference type="RefSeq" id="XP_012946894.1">
    <property type="nucleotide sequence ID" value="XM_013091440.2"/>
</dbReference>
<dbReference type="PANTHER" id="PTHR45775:SF6">
    <property type="entry name" value="RAD, GEM_KIR FAMILY MEMBER 2, ISOFORM C"/>
    <property type="match status" value="1"/>
</dbReference>
<dbReference type="SUPFAM" id="SSF52540">
    <property type="entry name" value="P-loop containing nucleoside triphosphate hydrolases"/>
    <property type="match status" value="1"/>
</dbReference>
<feature type="compositionally biased region" description="Basic residues" evidence="3">
    <location>
        <begin position="33"/>
        <end position="44"/>
    </location>
</feature>
<dbReference type="PROSITE" id="PS51419">
    <property type="entry name" value="RAB"/>
    <property type="match status" value="1"/>
</dbReference>
<dbReference type="SMART" id="SM00173">
    <property type="entry name" value="RAS"/>
    <property type="match status" value="1"/>
</dbReference>
<dbReference type="InterPro" id="IPR051641">
    <property type="entry name" value="RGK_GTP-binding_reg"/>
</dbReference>
<dbReference type="PRINTS" id="PR00449">
    <property type="entry name" value="RASTRNSFRMNG"/>
</dbReference>
<feature type="region of interest" description="Disordered" evidence="3">
    <location>
        <begin position="102"/>
        <end position="153"/>
    </location>
</feature>
<dbReference type="Gene3D" id="3.40.50.300">
    <property type="entry name" value="P-loop containing nucleotide triphosphate hydrolases"/>
    <property type="match status" value="1"/>
</dbReference>
<feature type="region of interest" description="Disordered" evidence="3">
    <location>
        <begin position="1"/>
        <end position="61"/>
    </location>
</feature>
<dbReference type="Proteomes" id="UP000694888">
    <property type="component" value="Unplaced"/>
</dbReference>
<protein>
    <submittedName>
        <fullName evidence="5">GTP-binding protein RAD</fullName>
    </submittedName>
</protein>
<sequence length="381" mass="41576">MLSEVENRLSPSRECLAKQECSSAPPSRSNSWRSRHRSSIKREKRMSGMARANSASLPDCTTDSAALSRRDIHRKSSGSIKECSLCTVRSFRTTSKGIVDSGSFSKSLSSNSLLSSGSLATSGNSNSNSNSRSASVDRTRAGSVESSDGSEGTPSICVTASYYRTLVLGATGVGKSSLVQQFTRSDSQNEEDELAGVDSGPIVSVQLDGEESTMEFIDGADLSDLECYRADAFVLLYAVSEPESFTLAASLLTYLRQELGTDRTIFLVANKTDLVRQRLVSSQEAMQFAHSNDCHFIETSTALNVNLDELLVGILCKIKYQLTPVHEREVEKNMSRLKPSNSDRRPRSPSRALSVIGNFLKHACRRDSRRGRDLTAVPQMV</sequence>
<evidence type="ECO:0000256" key="1">
    <source>
        <dbReference type="ARBA" id="ARBA00008846"/>
    </source>
</evidence>
<dbReference type="InterPro" id="IPR001806">
    <property type="entry name" value="Small_GTPase"/>
</dbReference>
<feature type="region of interest" description="Disordered" evidence="3">
    <location>
        <begin position="331"/>
        <end position="350"/>
    </location>
</feature>
<dbReference type="GeneID" id="106014213"/>
<accession>A0ABM1AFY8</accession>
<dbReference type="PANTHER" id="PTHR45775">
    <property type="entry name" value="RAD, GEM/KIR FAMILY MEMBER 2, ISOFORM C"/>
    <property type="match status" value="1"/>
</dbReference>
<evidence type="ECO:0000256" key="3">
    <source>
        <dbReference type="SAM" id="MobiDB-lite"/>
    </source>
</evidence>
<reference evidence="5" key="1">
    <citation type="submission" date="2025-08" db="UniProtKB">
        <authorList>
            <consortium name="RefSeq"/>
        </authorList>
    </citation>
    <scope>IDENTIFICATION</scope>
</reference>
<dbReference type="SMART" id="SM00175">
    <property type="entry name" value="RAB"/>
    <property type="match status" value="1"/>
</dbReference>
<feature type="compositionally biased region" description="Polar residues" evidence="3">
    <location>
        <begin position="144"/>
        <end position="153"/>
    </location>
</feature>
<evidence type="ECO:0000256" key="2">
    <source>
        <dbReference type="ARBA" id="ARBA00022553"/>
    </source>
</evidence>
<gene>
    <name evidence="5" type="primary">LOC106014213</name>
</gene>